<keyword evidence="2" id="KW-0732">Signal</keyword>
<feature type="compositionally biased region" description="Basic and acidic residues" evidence="1">
    <location>
        <begin position="107"/>
        <end position="117"/>
    </location>
</feature>
<evidence type="ECO:0000256" key="2">
    <source>
        <dbReference type="SAM" id="SignalP"/>
    </source>
</evidence>
<feature type="compositionally biased region" description="Low complexity" evidence="1">
    <location>
        <begin position="127"/>
        <end position="148"/>
    </location>
</feature>
<comment type="caution">
    <text evidence="3">The sequence shown here is derived from an EMBL/GenBank/DDBJ whole genome shotgun (WGS) entry which is preliminary data.</text>
</comment>
<dbReference type="KEGG" id="ccat:101460578"/>
<feature type="compositionally biased region" description="Acidic residues" evidence="1">
    <location>
        <begin position="54"/>
        <end position="65"/>
    </location>
</feature>
<dbReference type="AlphaFoldDB" id="A0A811V336"/>
<dbReference type="EMBL" id="CAJHJT010000034">
    <property type="protein sequence ID" value="CAD7006002.1"/>
    <property type="molecule type" value="Genomic_DNA"/>
</dbReference>
<dbReference type="Proteomes" id="UP000606786">
    <property type="component" value="Unassembled WGS sequence"/>
</dbReference>
<evidence type="ECO:0000313" key="4">
    <source>
        <dbReference type="Proteomes" id="UP000606786"/>
    </source>
</evidence>
<feature type="region of interest" description="Disordered" evidence="1">
    <location>
        <begin position="290"/>
        <end position="331"/>
    </location>
</feature>
<feature type="compositionally biased region" description="Low complexity" evidence="1">
    <location>
        <begin position="66"/>
        <end position="81"/>
    </location>
</feature>
<reference evidence="3" key="1">
    <citation type="submission" date="2020-11" db="EMBL/GenBank/DDBJ databases">
        <authorList>
            <person name="Whitehead M."/>
        </authorList>
    </citation>
    <scope>NUCLEOTIDE SEQUENCE</scope>
    <source>
        <strain evidence="3">EGII</strain>
    </source>
</reference>
<keyword evidence="4" id="KW-1185">Reference proteome</keyword>
<feature type="compositionally biased region" description="Acidic residues" evidence="1">
    <location>
        <begin position="82"/>
        <end position="97"/>
    </location>
</feature>
<evidence type="ECO:0000313" key="3">
    <source>
        <dbReference type="EMBL" id="CAD7006002.1"/>
    </source>
</evidence>
<gene>
    <name evidence="3" type="ORF">CCAP1982_LOCUS14337</name>
</gene>
<proteinExistence type="predicted"/>
<evidence type="ECO:0000256" key="1">
    <source>
        <dbReference type="SAM" id="MobiDB-lite"/>
    </source>
</evidence>
<sequence length="331" mass="35259">MAVRIFNYCIVLLAVLLVHLAATDAASINAGPRKSLSIVNAPAHALRNARQAYSDEEDSDEEDDVAAQNLVQQQQQQQYPEDSQEDSDEDGDDESDDDSRRHRRRRDATAAEAEKIEQSAIPLTETEAVAVPEPLPAPATSEQAAANQEPEEQSVEGGAPTVAATPATPARNTSVLILIRDALKKVTTLPTEQVATNALQYFQLFEHFIQQTIENVIGDDDDDDDEAGTAALAAAGTGDASTSKPDGIFTPEEEEIIAGVEEILKEPELVMKQPQEVKPAETQMELTNGAAEAEGSTNVIGETKPAIGSPKPEKAQETLPAANAGTAKNSA</sequence>
<organism evidence="3 4">
    <name type="scientific">Ceratitis capitata</name>
    <name type="common">Mediterranean fruit fly</name>
    <name type="synonym">Tephritis capitata</name>
    <dbReference type="NCBI Taxonomy" id="7213"/>
    <lineage>
        <taxon>Eukaryota</taxon>
        <taxon>Metazoa</taxon>
        <taxon>Ecdysozoa</taxon>
        <taxon>Arthropoda</taxon>
        <taxon>Hexapoda</taxon>
        <taxon>Insecta</taxon>
        <taxon>Pterygota</taxon>
        <taxon>Neoptera</taxon>
        <taxon>Endopterygota</taxon>
        <taxon>Diptera</taxon>
        <taxon>Brachycera</taxon>
        <taxon>Muscomorpha</taxon>
        <taxon>Tephritoidea</taxon>
        <taxon>Tephritidae</taxon>
        <taxon>Ceratitis</taxon>
        <taxon>Ceratitis</taxon>
    </lineage>
</organism>
<feature type="chain" id="PRO_5032507895" evidence="2">
    <location>
        <begin position="26"/>
        <end position="331"/>
    </location>
</feature>
<feature type="signal peptide" evidence="2">
    <location>
        <begin position="1"/>
        <end position="25"/>
    </location>
</feature>
<dbReference type="OrthoDB" id="8042118at2759"/>
<accession>A0A811V336</accession>
<name>A0A811V336_CERCA</name>
<feature type="region of interest" description="Disordered" evidence="1">
    <location>
        <begin position="49"/>
        <end position="167"/>
    </location>
</feature>
<protein>
    <submittedName>
        <fullName evidence="3">(Mediterranean fruit fly) hypothetical protein</fullName>
    </submittedName>
</protein>